<dbReference type="RefSeq" id="WP_184537764.1">
    <property type="nucleotide sequence ID" value="NZ_JACHJW010000001.1"/>
</dbReference>
<evidence type="ECO:0000259" key="1">
    <source>
        <dbReference type="Pfam" id="PF01814"/>
    </source>
</evidence>
<dbReference type="Gene3D" id="1.20.120.520">
    <property type="entry name" value="nmb1532 protein domain like"/>
    <property type="match status" value="1"/>
</dbReference>
<comment type="caution">
    <text evidence="3">The sequence shown here is derived from an EMBL/GenBank/DDBJ whole genome shotgun (WGS) entry which is preliminary data.</text>
</comment>
<dbReference type="Proteomes" id="UP000578819">
    <property type="component" value="Unassembled WGS sequence"/>
</dbReference>
<evidence type="ECO:0000259" key="2">
    <source>
        <dbReference type="Pfam" id="PF10006"/>
    </source>
</evidence>
<gene>
    <name evidence="3" type="ORF">FHR38_005642</name>
</gene>
<dbReference type="Pfam" id="PF01814">
    <property type="entry name" value="Hemerythrin"/>
    <property type="match status" value="1"/>
</dbReference>
<dbReference type="InterPro" id="IPR012312">
    <property type="entry name" value="Hemerythrin-like"/>
</dbReference>
<protein>
    <submittedName>
        <fullName evidence="3">Uncharacterized protein (DUF2249 family)</fullName>
    </submittedName>
</protein>
<evidence type="ECO:0000313" key="4">
    <source>
        <dbReference type="Proteomes" id="UP000578819"/>
    </source>
</evidence>
<evidence type="ECO:0000313" key="3">
    <source>
        <dbReference type="EMBL" id="MBB4961909.1"/>
    </source>
</evidence>
<keyword evidence="4" id="KW-1185">Reference proteome</keyword>
<feature type="domain" description="Hemerythrin-like" evidence="1">
    <location>
        <begin position="14"/>
        <end position="138"/>
    </location>
</feature>
<feature type="domain" description="DUF2249" evidence="2">
    <location>
        <begin position="198"/>
        <end position="265"/>
    </location>
</feature>
<name>A0A7W7WSE7_9ACTN</name>
<reference evidence="3 4" key="1">
    <citation type="submission" date="2020-08" db="EMBL/GenBank/DDBJ databases">
        <title>Sequencing the genomes of 1000 actinobacteria strains.</title>
        <authorList>
            <person name="Klenk H.-P."/>
        </authorList>
    </citation>
    <scope>NUCLEOTIDE SEQUENCE [LARGE SCALE GENOMIC DNA]</scope>
    <source>
        <strain evidence="3 4">DSM 45886</strain>
    </source>
</reference>
<organism evidence="3 4">
    <name type="scientific">Micromonospora polyrhachis</name>
    <dbReference type="NCBI Taxonomy" id="1282883"/>
    <lineage>
        <taxon>Bacteria</taxon>
        <taxon>Bacillati</taxon>
        <taxon>Actinomycetota</taxon>
        <taxon>Actinomycetes</taxon>
        <taxon>Micromonosporales</taxon>
        <taxon>Micromonosporaceae</taxon>
        <taxon>Micromonospora</taxon>
    </lineage>
</organism>
<dbReference type="InterPro" id="IPR018720">
    <property type="entry name" value="DUF2249"/>
</dbReference>
<dbReference type="EMBL" id="JACHJW010000001">
    <property type="protein sequence ID" value="MBB4961909.1"/>
    <property type="molecule type" value="Genomic_DNA"/>
</dbReference>
<dbReference type="Pfam" id="PF10006">
    <property type="entry name" value="DUF2249"/>
    <property type="match status" value="1"/>
</dbReference>
<dbReference type="AlphaFoldDB" id="A0A7W7WSE7"/>
<proteinExistence type="predicted"/>
<sequence length="271" mass="28002">MSQPDLAADRRAAQAVVQHHSELAAALNSHTSRLLDAAAHGDESQALRHRDELVRWLHDELLPHAAAEEAAMYPLAAKYDLGKLLVAGMLAEHVAITALVRELEAATQPVTAAAAGRALAALLAVHLVKENDLVVPLLVDAEDVSLAEVLDGMHDLLGSAAHGGGGGGGGCGGACGCGGDAANAADATPAVLSIDPRLDVRDLPHGQRHAQVLAALDALPAGGALVLIAPHAPRPLLAEVGQRYGDQMATEWLQTGPDVWQVRLERVSVPA</sequence>
<accession>A0A7W7WSE7</accession>